<evidence type="ECO:0000313" key="9">
    <source>
        <dbReference type="EMBL" id="AMD19574.1"/>
    </source>
</evidence>
<proteinExistence type="inferred from homology"/>
<dbReference type="AlphaFoldDB" id="A0A120K1N6"/>
<dbReference type="STRING" id="45286.A0A120K1N6"/>
<dbReference type="InterPro" id="IPR036671">
    <property type="entry name" value="DPH_MB_sf"/>
</dbReference>
<dbReference type="PRINTS" id="PR00625">
    <property type="entry name" value="JDOMAIN"/>
</dbReference>
<evidence type="ECO:0000256" key="5">
    <source>
        <dbReference type="ARBA" id="ARBA00022833"/>
    </source>
</evidence>
<evidence type="ECO:0000256" key="6">
    <source>
        <dbReference type="ARBA" id="ARBA00023004"/>
    </source>
</evidence>
<dbReference type="GO" id="GO:0017183">
    <property type="term" value="P:protein histidyl modification to diphthamide"/>
    <property type="evidence" value="ECO:0007669"/>
    <property type="project" value="UniProtKB-UniPathway"/>
</dbReference>
<dbReference type="Pfam" id="PF00226">
    <property type="entry name" value="DnaJ"/>
    <property type="match status" value="1"/>
</dbReference>
<accession>A0A120K1N6</accession>
<evidence type="ECO:0000256" key="1">
    <source>
        <dbReference type="ARBA" id="ARBA00003474"/>
    </source>
</evidence>
<dbReference type="RefSeq" id="XP_017986570.1">
    <property type="nucleotide sequence ID" value="XM_018131542.1"/>
</dbReference>
<dbReference type="EMBL" id="CP014243">
    <property type="protein sequence ID" value="AMD19574.1"/>
    <property type="molecule type" value="Genomic_DNA"/>
</dbReference>
<dbReference type="PANTHER" id="PTHR45255">
    <property type="entry name" value="DNAJ HOMOLOG SUBFAMILY C MEMBER 24"/>
    <property type="match status" value="1"/>
</dbReference>
<dbReference type="Proteomes" id="UP000243052">
    <property type="component" value="Chromosome iii"/>
</dbReference>
<keyword evidence="4" id="KW-0479">Metal-binding</keyword>
<comment type="function">
    <text evidence="1">Required for the first step of diphthamide biosynthesis, the transfer of 3-amino-3-carboxypropyl from S-adenosyl-L-methionine to a histidine residue. Diphthamide is a post-translational modification of histidine which occurs in elongation factor 2.</text>
</comment>
<dbReference type="GO" id="GO:0001671">
    <property type="term" value="F:ATPase activator activity"/>
    <property type="evidence" value="ECO:0007669"/>
    <property type="project" value="TreeGrafter"/>
</dbReference>
<dbReference type="PANTHER" id="PTHR45255:SF1">
    <property type="entry name" value="DNAJ HOMOLOG SUBFAMILY C MEMBER 24"/>
    <property type="match status" value="1"/>
</dbReference>
<feature type="domain" description="J" evidence="7">
    <location>
        <begin position="4"/>
        <end position="72"/>
    </location>
</feature>
<dbReference type="SUPFAM" id="SSF46565">
    <property type="entry name" value="Chaperone J-domain"/>
    <property type="match status" value="1"/>
</dbReference>
<dbReference type="CDD" id="cd06257">
    <property type="entry name" value="DnaJ"/>
    <property type="match status" value="1"/>
</dbReference>
<gene>
    <name evidence="9" type="ORF">AW171_hschr31413</name>
</gene>
<organism evidence="9 10">
    <name type="scientific">Eremothecium sinecaudum</name>
    <dbReference type="NCBI Taxonomy" id="45286"/>
    <lineage>
        <taxon>Eukaryota</taxon>
        <taxon>Fungi</taxon>
        <taxon>Dikarya</taxon>
        <taxon>Ascomycota</taxon>
        <taxon>Saccharomycotina</taxon>
        <taxon>Saccharomycetes</taxon>
        <taxon>Saccharomycetales</taxon>
        <taxon>Saccharomycetaceae</taxon>
        <taxon>Eremothecium</taxon>
    </lineage>
</organism>
<evidence type="ECO:0000256" key="3">
    <source>
        <dbReference type="ARBA" id="ARBA00021797"/>
    </source>
</evidence>
<evidence type="ECO:0000256" key="2">
    <source>
        <dbReference type="ARBA" id="ARBA00006169"/>
    </source>
</evidence>
<dbReference type="Pfam" id="PF05207">
    <property type="entry name" value="Zn_ribbon_CSL"/>
    <property type="match status" value="1"/>
</dbReference>
<dbReference type="Gene3D" id="1.10.287.110">
    <property type="entry name" value="DnaJ domain"/>
    <property type="match status" value="1"/>
</dbReference>
<name>A0A120K1N6_9SACH</name>
<evidence type="ECO:0000256" key="4">
    <source>
        <dbReference type="ARBA" id="ARBA00022723"/>
    </source>
</evidence>
<dbReference type="SUPFAM" id="SSF144217">
    <property type="entry name" value="CSL zinc finger"/>
    <property type="match status" value="1"/>
</dbReference>
<dbReference type="PROSITE" id="PS51074">
    <property type="entry name" value="DPH_MB"/>
    <property type="match status" value="1"/>
</dbReference>
<dbReference type="GeneID" id="28722778"/>
<reference evidence="9 10" key="1">
    <citation type="submission" date="2016-01" db="EMBL/GenBank/DDBJ databases">
        <title>Genome sequence of the yeast Holleya sinecauda.</title>
        <authorList>
            <person name="Dietrich F.S."/>
        </authorList>
    </citation>
    <scope>NUCLEOTIDE SEQUENCE [LARGE SCALE GENOMIC DNA]</scope>
    <source>
        <strain evidence="9 10">ATCC 58844</strain>
    </source>
</reference>
<dbReference type="GO" id="GO:0008198">
    <property type="term" value="F:ferrous iron binding"/>
    <property type="evidence" value="ECO:0007669"/>
    <property type="project" value="TreeGrafter"/>
</dbReference>
<feature type="domain" description="DPH-type MB" evidence="8">
    <location>
        <begin position="87"/>
        <end position="155"/>
    </location>
</feature>
<dbReference type="Gene3D" id="3.10.660.10">
    <property type="entry name" value="DPH Zinc finger"/>
    <property type="match status" value="1"/>
</dbReference>
<evidence type="ECO:0000259" key="8">
    <source>
        <dbReference type="PROSITE" id="PS51074"/>
    </source>
</evidence>
<dbReference type="SMART" id="SM00271">
    <property type="entry name" value="DnaJ"/>
    <property type="match status" value="1"/>
</dbReference>
<dbReference type="OrthoDB" id="445556at2759"/>
<dbReference type="InterPro" id="IPR036869">
    <property type="entry name" value="J_dom_sf"/>
</dbReference>
<sequence>MKSSYYEILGVEHDAPVETIKKAYRNLLLALHPDKQLLGSGHVTRNVSVDQLQEAYKVLADSELRQEYDEKLEASYKLQGFHNAGDGLDDYSLDDFEYNEEKCKFVMKCPRCQSIDGFMLDEKTLDENGMETSKDVFQIIIQCSSCSLWLKVNYRVVYD</sequence>
<dbReference type="InterPro" id="IPR001623">
    <property type="entry name" value="DnaJ_domain"/>
</dbReference>
<dbReference type="PROSITE" id="PS50076">
    <property type="entry name" value="DNAJ_2"/>
    <property type="match status" value="1"/>
</dbReference>
<keyword evidence="5" id="KW-0862">Zinc</keyword>
<evidence type="ECO:0000259" key="7">
    <source>
        <dbReference type="PROSITE" id="PS50076"/>
    </source>
</evidence>
<protein>
    <recommendedName>
        <fullName evidence="3">Diphthamide biosynthesis protein 4</fullName>
    </recommendedName>
</protein>
<keyword evidence="10" id="KW-1185">Reference proteome</keyword>
<dbReference type="InterPro" id="IPR007872">
    <property type="entry name" value="DPH_MB_dom"/>
</dbReference>
<dbReference type="UniPathway" id="UPA00559"/>
<comment type="similarity">
    <text evidence="2">Belongs to the DPH4 family.</text>
</comment>
<keyword evidence="6" id="KW-0408">Iron</keyword>
<evidence type="ECO:0000313" key="10">
    <source>
        <dbReference type="Proteomes" id="UP000243052"/>
    </source>
</evidence>